<proteinExistence type="predicted"/>
<name>A0A1R0X925_9BACL</name>
<dbReference type="AlphaFoldDB" id="A0A1R0X925"/>
<feature type="region of interest" description="Disordered" evidence="1">
    <location>
        <begin position="37"/>
        <end position="67"/>
    </location>
</feature>
<protein>
    <recommendedName>
        <fullName evidence="4">rRNA biogenesis protein rrp5</fullName>
    </recommendedName>
</protein>
<evidence type="ECO:0000313" key="2">
    <source>
        <dbReference type="EMBL" id="OMD31343.1"/>
    </source>
</evidence>
<evidence type="ECO:0000313" key="3">
    <source>
        <dbReference type="Proteomes" id="UP000187465"/>
    </source>
</evidence>
<reference evidence="2 3" key="1">
    <citation type="submission" date="2016-10" db="EMBL/GenBank/DDBJ databases">
        <title>Paenibacillus species isolates.</title>
        <authorList>
            <person name="Beno S.M."/>
        </authorList>
    </citation>
    <scope>NUCLEOTIDE SEQUENCE [LARGE SCALE GENOMIC DNA]</scope>
    <source>
        <strain evidence="2 3">FSL H7-0604</strain>
    </source>
</reference>
<comment type="caution">
    <text evidence="2">The sequence shown here is derived from an EMBL/GenBank/DDBJ whole genome shotgun (WGS) entry which is preliminary data.</text>
</comment>
<sequence length="126" mass="13371">MPVQITITGENAKEALQEIGGLAFALVGAAAPVADKPVKNKSQVAPTPTETKQKEENTAEPVTETRVGEDFEVTVEDIRAKAAEVGQVGKKDEIKALLGEFKVKTISSVPAEKRAEFLAALEALVE</sequence>
<organism evidence="2 3">
    <name type="scientific">Paenibacillus odorifer</name>
    <dbReference type="NCBI Taxonomy" id="189426"/>
    <lineage>
        <taxon>Bacteria</taxon>
        <taxon>Bacillati</taxon>
        <taxon>Bacillota</taxon>
        <taxon>Bacilli</taxon>
        <taxon>Bacillales</taxon>
        <taxon>Paenibacillaceae</taxon>
        <taxon>Paenibacillus</taxon>
    </lineage>
</organism>
<dbReference type="RefSeq" id="WP_076179152.1">
    <property type="nucleotide sequence ID" value="NZ_MKQP01000022.1"/>
</dbReference>
<evidence type="ECO:0000256" key="1">
    <source>
        <dbReference type="SAM" id="MobiDB-lite"/>
    </source>
</evidence>
<gene>
    <name evidence="2" type="ORF">BJP51_19050</name>
</gene>
<evidence type="ECO:0008006" key="4">
    <source>
        <dbReference type="Google" id="ProtNLM"/>
    </source>
</evidence>
<feature type="compositionally biased region" description="Polar residues" evidence="1">
    <location>
        <begin position="40"/>
        <end position="50"/>
    </location>
</feature>
<accession>A0A1R0X925</accession>
<dbReference type="Proteomes" id="UP000187465">
    <property type="component" value="Unassembled WGS sequence"/>
</dbReference>
<dbReference type="EMBL" id="MKQP01000022">
    <property type="protein sequence ID" value="OMD31343.1"/>
    <property type="molecule type" value="Genomic_DNA"/>
</dbReference>